<dbReference type="Proteomes" id="UP000814128">
    <property type="component" value="Unassembled WGS sequence"/>
</dbReference>
<comment type="caution">
    <text evidence="1">The sequence shown here is derived from an EMBL/GenBank/DDBJ whole genome shotgun (WGS) entry which is preliminary data.</text>
</comment>
<gene>
    <name evidence="1" type="ORF">K488DRAFT_16888</name>
</gene>
<accession>A0ACB8QBT2</accession>
<proteinExistence type="predicted"/>
<keyword evidence="2" id="KW-1185">Reference proteome</keyword>
<evidence type="ECO:0000313" key="2">
    <source>
        <dbReference type="Proteomes" id="UP000814128"/>
    </source>
</evidence>
<name>A0ACB8QBT2_9AGAM</name>
<organism evidence="1 2">
    <name type="scientific">Vararia minispora EC-137</name>
    <dbReference type="NCBI Taxonomy" id="1314806"/>
    <lineage>
        <taxon>Eukaryota</taxon>
        <taxon>Fungi</taxon>
        <taxon>Dikarya</taxon>
        <taxon>Basidiomycota</taxon>
        <taxon>Agaricomycotina</taxon>
        <taxon>Agaricomycetes</taxon>
        <taxon>Russulales</taxon>
        <taxon>Lachnocladiaceae</taxon>
        <taxon>Vararia</taxon>
    </lineage>
</organism>
<feature type="non-terminal residue" evidence="1">
    <location>
        <position position="1"/>
    </location>
</feature>
<protein>
    <submittedName>
        <fullName evidence="1">Uncharacterized protein</fullName>
    </submittedName>
</protein>
<dbReference type="EMBL" id="MU273696">
    <property type="protein sequence ID" value="KAI0029130.1"/>
    <property type="molecule type" value="Genomic_DNA"/>
</dbReference>
<reference evidence="1" key="2">
    <citation type="journal article" date="2022" name="New Phytol.">
        <title>Evolutionary transition to the ectomycorrhizal habit in the genomes of a hyperdiverse lineage of mushroom-forming fungi.</title>
        <authorList>
            <person name="Looney B."/>
            <person name="Miyauchi S."/>
            <person name="Morin E."/>
            <person name="Drula E."/>
            <person name="Courty P.E."/>
            <person name="Kohler A."/>
            <person name="Kuo A."/>
            <person name="LaButti K."/>
            <person name="Pangilinan J."/>
            <person name="Lipzen A."/>
            <person name="Riley R."/>
            <person name="Andreopoulos W."/>
            <person name="He G."/>
            <person name="Johnson J."/>
            <person name="Nolan M."/>
            <person name="Tritt A."/>
            <person name="Barry K.W."/>
            <person name="Grigoriev I.V."/>
            <person name="Nagy L.G."/>
            <person name="Hibbett D."/>
            <person name="Henrissat B."/>
            <person name="Matheny P.B."/>
            <person name="Labbe J."/>
            <person name="Martin F.M."/>
        </authorList>
    </citation>
    <scope>NUCLEOTIDE SEQUENCE</scope>
    <source>
        <strain evidence="1">EC-137</strain>
    </source>
</reference>
<feature type="non-terminal residue" evidence="1">
    <location>
        <position position="605"/>
    </location>
</feature>
<sequence>TTRYKSRGIPQCFACVRRRGGDTCRFQHVRVFLYKDEAPTAEPFITYIHADDIYGDFIQSRQPQLDFPHAWNEAMTDAHVARVKTTIAKALMPVLKQELVHLQDKAVWRALEHDVRATCDTCLTSIFSGTWMCRQCGREVCADCFDRVRQLAPVAAGPLSDGQKNLLTCMRSGLHDADKFQRTSRFTRHQLQAVVAEMESLHRRTPTPTPTPADNLNLLASVAALSPPIAVNAPLPPTSSPPRPPLQIRASSPIPTAFFVPPHHSPPPGCTIDRVGLPVYPTQTFLGSELTEMAFQRIWARGQPVVVTGQLDKFQLRWTPEYFIDKYGAEPCQLVECQSEHSRSAHVADFFRMFGRPRDASVWKLKDWPPAADFAVAFPELYEDFVRAVPVPAYARRDGVLNIASHFPDNTVKPDLGPKMYNALATDERSGSMGSTRLHMDMADAVNIMLYAAHAPGADRTHPPCAVWDLYRADDADKVRAFLRERFDTAPDEDPIHAQKFYLDVQLRRELWEEKHVMSYRVYQAPGDVVFIPAGCAHQVCNLADCIKVAADFVSPENVARCAQLTEEFRQLNLAHVWKEDVLQLRAMMWYAWMSCARPGMRAVS</sequence>
<evidence type="ECO:0000313" key="1">
    <source>
        <dbReference type="EMBL" id="KAI0029130.1"/>
    </source>
</evidence>
<reference evidence="1" key="1">
    <citation type="submission" date="2021-02" db="EMBL/GenBank/DDBJ databases">
        <authorList>
            <consortium name="DOE Joint Genome Institute"/>
            <person name="Ahrendt S."/>
            <person name="Looney B.P."/>
            <person name="Miyauchi S."/>
            <person name="Morin E."/>
            <person name="Drula E."/>
            <person name="Courty P.E."/>
            <person name="Chicoki N."/>
            <person name="Fauchery L."/>
            <person name="Kohler A."/>
            <person name="Kuo A."/>
            <person name="Labutti K."/>
            <person name="Pangilinan J."/>
            <person name="Lipzen A."/>
            <person name="Riley R."/>
            <person name="Andreopoulos W."/>
            <person name="He G."/>
            <person name="Johnson J."/>
            <person name="Barry K.W."/>
            <person name="Grigoriev I.V."/>
            <person name="Nagy L."/>
            <person name="Hibbett D."/>
            <person name="Henrissat B."/>
            <person name="Matheny P.B."/>
            <person name="Labbe J."/>
            <person name="Martin F."/>
        </authorList>
    </citation>
    <scope>NUCLEOTIDE SEQUENCE</scope>
    <source>
        <strain evidence="1">EC-137</strain>
    </source>
</reference>